<evidence type="ECO:0000259" key="7">
    <source>
        <dbReference type="SMART" id="SM00829"/>
    </source>
</evidence>
<protein>
    <submittedName>
        <fullName evidence="8">Zn-dependent alcohol dehydrogenase</fullName>
    </submittedName>
</protein>
<dbReference type="SMART" id="SM00829">
    <property type="entry name" value="PKS_ER"/>
    <property type="match status" value="1"/>
</dbReference>
<dbReference type="Gene3D" id="3.40.50.720">
    <property type="entry name" value="NAD(P)-binding Rossmann-like Domain"/>
    <property type="match status" value="1"/>
</dbReference>
<reference evidence="8 9" key="1">
    <citation type="journal article" date="2019" name="Int. J. Syst. Evol. Microbiol.">
        <title>The Global Catalogue of Microorganisms (GCM) 10K type strain sequencing project: providing services to taxonomists for standard genome sequencing and annotation.</title>
        <authorList>
            <consortium name="The Broad Institute Genomics Platform"/>
            <consortium name="The Broad Institute Genome Sequencing Center for Infectious Disease"/>
            <person name="Wu L."/>
            <person name="Ma J."/>
        </authorList>
    </citation>
    <scope>NUCLEOTIDE SEQUENCE [LARGE SCALE GENOMIC DNA]</scope>
    <source>
        <strain evidence="8 9">JCM 7356</strain>
    </source>
</reference>
<dbReference type="PANTHER" id="PTHR43880">
    <property type="entry name" value="ALCOHOL DEHYDROGENASE"/>
    <property type="match status" value="1"/>
</dbReference>
<organism evidence="8 9">
    <name type="scientific">Kitasatospora cystarginea</name>
    <dbReference type="NCBI Taxonomy" id="58350"/>
    <lineage>
        <taxon>Bacteria</taxon>
        <taxon>Bacillati</taxon>
        <taxon>Actinomycetota</taxon>
        <taxon>Actinomycetes</taxon>
        <taxon>Kitasatosporales</taxon>
        <taxon>Streptomycetaceae</taxon>
        <taxon>Kitasatospora</taxon>
    </lineage>
</organism>
<keyword evidence="2 6" id="KW-0479">Metal-binding</keyword>
<dbReference type="Pfam" id="PF08240">
    <property type="entry name" value="ADH_N"/>
    <property type="match status" value="1"/>
</dbReference>
<evidence type="ECO:0000256" key="2">
    <source>
        <dbReference type="ARBA" id="ARBA00022723"/>
    </source>
</evidence>
<keyword evidence="9" id="KW-1185">Reference proteome</keyword>
<evidence type="ECO:0000256" key="6">
    <source>
        <dbReference type="RuleBase" id="RU361277"/>
    </source>
</evidence>
<dbReference type="SUPFAM" id="SSF51735">
    <property type="entry name" value="NAD(P)-binding Rossmann-fold domains"/>
    <property type="match status" value="1"/>
</dbReference>
<dbReference type="CDD" id="cd08279">
    <property type="entry name" value="Zn_ADH_class_III"/>
    <property type="match status" value="1"/>
</dbReference>
<dbReference type="PANTHER" id="PTHR43880:SF12">
    <property type="entry name" value="ALCOHOL DEHYDROGENASE CLASS-3"/>
    <property type="match status" value="1"/>
</dbReference>
<dbReference type="SUPFAM" id="SSF50129">
    <property type="entry name" value="GroES-like"/>
    <property type="match status" value="2"/>
</dbReference>
<name>A0ABN3E382_9ACTN</name>
<dbReference type="InterPro" id="IPR036291">
    <property type="entry name" value="NAD(P)-bd_dom_sf"/>
</dbReference>
<dbReference type="EMBL" id="BAAATR010000012">
    <property type="protein sequence ID" value="GAA2247688.1"/>
    <property type="molecule type" value="Genomic_DNA"/>
</dbReference>
<keyword evidence="5" id="KW-0520">NAD</keyword>
<sequence length="360" mass="37104">MVRAVLLSAVGAPLELTEIDLPEPGPGRVRVKLAAAGVCHSDLSLSNGTLRTETPTVLGHEGAGTVTAVGEGVTAVRPGDQVVLNWAPACGGCHLCGIGEPWLCERSGEGATSVYGSLADGTGVYPGLGVAAFAEETVVAERAVVPLPEGIPLTSAALLGCAVLTGYGAVHNAARVREGESVVVYGLGGVGLATLQAARIAGAGPIVAVDVSPEKEELARRHGATEFLLADDRTTAKAVRKLTGGHGTDHAFECVGRADTIRAAWSATRRGGRTTVVGIGGKEELVSFSALEIFYFARTLTASVYGNSDPAKDIPVLAEHVRSGRLDLEALITDRISPEEIPEAFERMAQGRGGRSLVVF</sequence>
<comment type="caution">
    <text evidence="8">The sequence shown here is derived from an EMBL/GenBank/DDBJ whole genome shotgun (WGS) entry which is preliminary data.</text>
</comment>
<evidence type="ECO:0000256" key="3">
    <source>
        <dbReference type="ARBA" id="ARBA00022833"/>
    </source>
</evidence>
<dbReference type="InterPro" id="IPR002328">
    <property type="entry name" value="ADH_Zn_CS"/>
</dbReference>
<dbReference type="InterPro" id="IPR011032">
    <property type="entry name" value="GroES-like_sf"/>
</dbReference>
<gene>
    <name evidence="8" type="ORF">GCM10010430_32520</name>
</gene>
<comment type="similarity">
    <text evidence="1 6">Belongs to the zinc-containing alcohol dehydrogenase family.</text>
</comment>
<dbReference type="PROSITE" id="PS00059">
    <property type="entry name" value="ADH_ZINC"/>
    <property type="match status" value="1"/>
</dbReference>
<accession>A0ABN3E382</accession>
<dbReference type="Gene3D" id="3.90.180.10">
    <property type="entry name" value="Medium-chain alcohol dehydrogenases, catalytic domain"/>
    <property type="match status" value="1"/>
</dbReference>
<feature type="domain" description="Enoyl reductase (ER)" evidence="7">
    <location>
        <begin position="11"/>
        <end position="358"/>
    </location>
</feature>
<dbReference type="InterPro" id="IPR020843">
    <property type="entry name" value="ER"/>
</dbReference>
<evidence type="ECO:0000256" key="1">
    <source>
        <dbReference type="ARBA" id="ARBA00008072"/>
    </source>
</evidence>
<dbReference type="RefSeq" id="WP_344637093.1">
    <property type="nucleotide sequence ID" value="NZ_BAAATR010000012.1"/>
</dbReference>
<dbReference type="Pfam" id="PF00107">
    <property type="entry name" value="ADH_zinc_N"/>
    <property type="match status" value="1"/>
</dbReference>
<keyword evidence="3 6" id="KW-0862">Zinc</keyword>
<dbReference type="InterPro" id="IPR013149">
    <property type="entry name" value="ADH-like_C"/>
</dbReference>
<dbReference type="InterPro" id="IPR013154">
    <property type="entry name" value="ADH-like_N"/>
</dbReference>
<evidence type="ECO:0000313" key="9">
    <source>
        <dbReference type="Proteomes" id="UP001500305"/>
    </source>
</evidence>
<keyword evidence="4" id="KW-0560">Oxidoreductase</keyword>
<evidence type="ECO:0000256" key="4">
    <source>
        <dbReference type="ARBA" id="ARBA00023002"/>
    </source>
</evidence>
<comment type="cofactor">
    <cofactor evidence="6">
        <name>Zn(2+)</name>
        <dbReference type="ChEBI" id="CHEBI:29105"/>
    </cofactor>
</comment>
<evidence type="ECO:0000313" key="8">
    <source>
        <dbReference type="EMBL" id="GAA2247688.1"/>
    </source>
</evidence>
<evidence type="ECO:0000256" key="5">
    <source>
        <dbReference type="ARBA" id="ARBA00023027"/>
    </source>
</evidence>
<dbReference type="Proteomes" id="UP001500305">
    <property type="component" value="Unassembled WGS sequence"/>
</dbReference>
<proteinExistence type="inferred from homology"/>